<evidence type="ECO:0000313" key="2">
    <source>
        <dbReference type="EMBL" id="TFK20641.1"/>
    </source>
</evidence>
<feature type="signal peptide" evidence="1">
    <location>
        <begin position="1"/>
        <end position="23"/>
    </location>
</feature>
<dbReference type="Proteomes" id="UP000307440">
    <property type="component" value="Unassembled WGS sequence"/>
</dbReference>
<proteinExistence type="predicted"/>
<keyword evidence="3" id="KW-1185">Reference proteome</keyword>
<reference evidence="2 3" key="1">
    <citation type="journal article" date="2019" name="Nat. Ecol. Evol.">
        <title>Megaphylogeny resolves global patterns of mushroom evolution.</title>
        <authorList>
            <person name="Varga T."/>
            <person name="Krizsan K."/>
            <person name="Foldi C."/>
            <person name="Dima B."/>
            <person name="Sanchez-Garcia M."/>
            <person name="Sanchez-Ramirez S."/>
            <person name="Szollosi G.J."/>
            <person name="Szarkandi J.G."/>
            <person name="Papp V."/>
            <person name="Albert L."/>
            <person name="Andreopoulos W."/>
            <person name="Angelini C."/>
            <person name="Antonin V."/>
            <person name="Barry K.W."/>
            <person name="Bougher N.L."/>
            <person name="Buchanan P."/>
            <person name="Buyck B."/>
            <person name="Bense V."/>
            <person name="Catcheside P."/>
            <person name="Chovatia M."/>
            <person name="Cooper J."/>
            <person name="Damon W."/>
            <person name="Desjardin D."/>
            <person name="Finy P."/>
            <person name="Geml J."/>
            <person name="Haridas S."/>
            <person name="Hughes K."/>
            <person name="Justo A."/>
            <person name="Karasinski D."/>
            <person name="Kautmanova I."/>
            <person name="Kiss B."/>
            <person name="Kocsube S."/>
            <person name="Kotiranta H."/>
            <person name="LaButti K.M."/>
            <person name="Lechner B.E."/>
            <person name="Liimatainen K."/>
            <person name="Lipzen A."/>
            <person name="Lukacs Z."/>
            <person name="Mihaltcheva S."/>
            <person name="Morgado L.N."/>
            <person name="Niskanen T."/>
            <person name="Noordeloos M.E."/>
            <person name="Ohm R.A."/>
            <person name="Ortiz-Santana B."/>
            <person name="Ovrebo C."/>
            <person name="Racz N."/>
            <person name="Riley R."/>
            <person name="Savchenko A."/>
            <person name="Shiryaev A."/>
            <person name="Soop K."/>
            <person name="Spirin V."/>
            <person name="Szebenyi C."/>
            <person name="Tomsovsky M."/>
            <person name="Tulloss R.E."/>
            <person name="Uehling J."/>
            <person name="Grigoriev I.V."/>
            <person name="Vagvolgyi C."/>
            <person name="Papp T."/>
            <person name="Martin F.M."/>
            <person name="Miettinen O."/>
            <person name="Hibbett D.S."/>
            <person name="Nagy L.G."/>
        </authorList>
    </citation>
    <scope>NUCLEOTIDE SEQUENCE [LARGE SCALE GENOMIC DNA]</scope>
    <source>
        <strain evidence="2 3">CBS 121175</strain>
    </source>
</reference>
<accession>A0A5C3KJY1</accession>
<evidence type="ECO:0000256" key="1">
    <source>
        <dbReference type="SAM" id="SignalP"/>
    </source>
</evidence>
<organism evidence="2 3">
    <name type="scientific">Coprinopsis marcescibilis</name>
    <name type="common">Agaric fungus</name>
    <name type="synonym">Psathyrella marcescibilis</name>
    <dbReference type="NCBI Taxonomy" id="230819"/>
    <lineage>
        <taxon>Eukaryota</taxon>
        <taxon>Fungi</taxon>
        <taxon>Dikarya</taxon>
        <taxon>Basidiomycota</taxon>
        <taxon>Agaricomycotina</taxon>
        <taxon>Agaricomycetes</taxon>
        <taxon>Agaricomycetidae</taxon>
        <taxon>Agaricales</taxon>
        <taxon>Agaricineae</taxon>
        <taxon>Psathyrellaceae</taxon>
        <taxon>Coprinopsis</taxon>
    </lineage>
</organism>
<keyword evidence="1" id="KW-0732">Signal</keyword>
<gene>
    <name evidence="2" type="ORF">FA15DRAFT_658910</name>
</gene>
<sequence>MQFRNQILSLVFLVPQFLVPTLAAEPENLFLDLTLFDGQYCEGAAVGFNQAKPGECLSAPSSFPVVSYWPGGSLWSEDHPNYIAYGEVDAFKNDDCTDPSYRITFRQCWAASFNERSWRLRKTAPYVWARDGQIIETRPFQEGDEKVLDPVGPSVGCRSPDWYRYFDESGKERRIVLGGSEDALMQVMELRKINDFASLAEYPETSINIHFMCTDMVLETYEEE</sequence>
<dbReference type="AlphaFoldDB" id="A0A5C3KJY1"/>
<protein>
    <submittedName>
        <fullName evidence="2">Uncharacterized protein</fullName>
    </submittedName>
</protein>
<evidence type="ECO:0000313" key="3">
    <source>
        <dbReference type="Proteomes" id="UP000307440"/>
    </source>
</evidence>
<name>A0A5C3KJY1_COPMA</name>
<dbReference type="EMBL" id="ML210292">
    <property type="protein sequence ID" value="TFK20641.1"/>
    <property type="molecule type" value="Genomic_DNA"/>
</dbReference>
<feature type="chain" id="PRO_5023133312" evidence="1">
    <location>
        <begin position="24"/>
        <end position="224"/>
    </location>
</feature>